<sequence length="97" mass="10361">MTQHLTPFDICARLIGPPEAIAEACGLSAKAPYAWRFEASTRGAGDLPSAPVMRRLLSYSSARNLGLTEKHLIWGADAAEIEEILAARRGDPAVAAE</sequence>
<reference evidence="1 2" key="2">
    <citation type="submission" date="2019-01" db="EMBL/GenBank/DDBJ databases">
        <authorList>
            <person name="Li Y."/>
        </authorList>
    </citation>
    <scope>NUCLEOTIDE SEQUENCE [LARGE SCALE GENOMIC DNA]</scope>
    <source>
        <strain evidence="1 2">07D10-4-3</strain>
    </source>
</reference>
<reference evidence="1 2" key="1">
    <citation type="submission" date="2019-01" db="EMBL/GenBank/DDBJ databases">
        <title>Sinorhodobacter populi sp. nov. isolated from the symptomatic bark tissue of Populus euramericana canker.</title>
        <authorList>
            <person name="Xu G."/>
        </authorList>
    </citation>
    <scope>NUCLEOTIDE SEQUENCE [LARGE SCALE GENOMIC DNA]</scope>
    <source>
        <strain evidence="1 2">07D10-4-3</strain>
    </source>
</reference>
<accession>A0A443KQ85</accession>
<proteinExistence type="predicted"/>
<dbReference type="AlphaFoldDB" id="A0A443KQ85"/>
<dbReference type="RefSeq" id="WP_128230895.1">
    <property type="nucleotide sequence ID" value="NZ_SAUY01000001.1"/>
</dbReference>
<evidence type="ECO:0000313" key="1">
    <source>
        <dbReference type="EMBL" id="RWR34978.1"/>
    </source>
</evidence>
<evidence type="ECO:0000313" key="2">
    <source>
        <dbReference type="Proteomes" id="UP000284451"/>
    </source>
</evidence>
<dbReference type="EMBL" id="SAUY01000001">
    <property type="protein sequence ID" value="RWR34978.1"/>
    <property type="molecule type" value="Genomic_DNA"/>
</dbReference>
<gene>
    <name evidence="1" type="ORF">D2T29_00435</name>
</gene>
<organism evidence="1 2">
    <name type="scientific">Paenirhodobacter populi</name>
    <dbReference type="NCBI Taxonomy" id="2306993"/>
    <lineage>
        <taxon>Bacteria</taxon>
        <taxon>Pseudomonadati</taxon>
        <taxon>Pseudomonadota</taxon>
        <taxon>Alphaproteobacteria</taxon>
        <taxon>Rhodobacterales</taxon>
        <taxon>Rhodobacter group</taxon>
        <taxon>Paenirhodobacter</taxon>
    </lineage>
</organism>
<dbReference type="Proteomes" id="UP000284451">
    <property type="component" value="Unassembled WGS sequence"/>
</dbReference>
<protein>
    <submittedName>
        <fullName evidence="1">Uncharacterized protein</fullName>
    </submittedName>
</protein>
<name>A0A443KQ85_9RHOB</name>
<comment type="caution">
    <text evidence="1">The sequence shown here is derived from an EMBL/GenBank/DDBJ whole genome shotgun (WGS) entry which is preliminary data.</text>
</comment>